<dbReference type="VEuPathDB" id="FungiDB:FVEG_14090"/>
<evidence type="ECO:0000259" key="1">
    <source>
        <dbReference type="Pfam" id="PF02464"/>
    </source>
</evidence>
<dbReference type="GeneID" id="30071372"/>
<dbReference type="RefSeq" id="XP_018762184.1">
    <property type="nucleotide sequence ID" value="XM_018903424.1"/>
</dbReference>
<keyword evidence="3" id="KW-1185">Reference proteome</keyword>
<name>W7MY28_GIBM7</name>
<reference evidence="3" key="1">
    <citation type="journal article" date="2007" name="Science">
        <title>The Fusarium graminearum genome reveals a link between localized polymorphism and pathogen specialization.</title>
        <authorList>
            <person name="Cuomo C.A."/>
            <person name="Gueldener U."/>
            <person name="Xu J.-R."/>
            <person name="Trail F."/>
            <person name="Turgeon B.G."/>
            <person name="Di Pietro A."/>
            <person name="Walton J.D."/>
            <person name="Ma L.-J."/>
            <person name="Baker S.E."/>
            <person name="Rep M."/>
            <person name="Adam G."/>
            <person name="Antoniw J."/>
            <person name="Baldwin T."/>
            <person name="Calvo S.E."/>
            <person name="Chang Y.-L."/>
            <person name="DeCaprio D."/>
            <person name="Gale L.R."/>
            <person name="Gnerre S."/>
            <person name="Goswami R.S."/>
            <person name="Hammond-Kosack K."/>
            <person name="Harris L.J."/>
            <person name="Hilburn K."/>
            <person name="Kennell J.C."/>
            <person name="Kroken S."/>
            <person name="Magnuson J.K."/>
            <person name="Mannhaupt G."/>
            <person name="Mauceli E.W."/>
            <person name="Mewes H.-W."/>
            <person name="Mitterbauer R."/>
            <person name="Muehlbauer G."/>
            <person name="Muensterkoetter M."/>
            <person name="Nelson D."/>
            <person name="O'Donnell K."/>
            <person name="Ouellet T."/>
            <person name="Qi W."/>
            <person name="Quesneville H."/>
            <person name="Roncero M.I.G."/>
            <person name="Seong K.-Y."/>
            <person name="Tetko I.V."/>
            <person name="Urban M."/>
            <person name="Waalwijk C."/>
            <person name="Ward T.J."/>
            <person name="Yao J."/>
            <person name="Birren B.W."/>
            <person name="Kistler H.C."/>
        </authorList>
    </citation>
    <scope>NUCLEOTIDE SEQUENCE [LARGE SCALE GENOMIC DNA]</scope>
    <source>
        <strain evidence="3">M3125 / FGSC 7600</strain>
    </source>
</reference>
<dbReference type="InterPro" id="IPR036653">
    <property type="entry name" value="CinA-like_C"/>
</dbReference>
<evidence type="ECO:0000313" key="3">
    <source>
        <dbReference type="Proteomes" id="UP000009096"/>
    </source>
</evidence>
<dbReference type="eggNOG" id="ENOG502SATH">
    <property type="taxonomic scope" value="Eukaryota"/>
</dbReference>
<proteinExistence type="predicted"/>
<dbReference type="NCBIfam" id="TIGR00199">
    <property type="entry name" value="PncC_domain"/>
    <property type="match status" value="1"/>
</dbReference>
<feature type="domain" description="CinA C-terminal" evidence="1">
    <location>
        <begin position="44"/>
        <end position="200"/>
    </location>
</feature>
<dbReference type="EMBL" id="DS022268">
    <property type="protein sequence ID" value="EWG55993.1"/>
    <property type="molecule type" value="Genomic_DNA"/>
</dbReference>
<dbReference type="Gene3D" id="3.90.950.20">
    <property type="entry name" value="CinA-like"/>
    <property type="match status" value="1"/>
</dbReference>
<sequence length="210" mass="22249">MVSLICPSKLSNKVCRSNLSINLKQHSNMATLKHTKQRAETISDIAKDVIRLLKEEKETVGVAESLTGGSIMAALTAVEGASSVCRGGIVSYSTGIKVNLLGVSQSILTKHGAVNEEVAEQMAAGARSITTLDTPTTWGLSTTGVAGPGLEEGKAPGTVVIGVSRSGQDRAFGPFYFSGDRNAVRKATVTKALEQLRELLRARDHMDERP</sequence>
<dbReference type="KEGG" id="fvr:FVEG_14090"/>
<organism evidence="2 3">
    <name type="scientific">Gibberella moniliformis (strain M3125 / FGSC 7600)</name>
    <name type="common">Maize ear and stalk rot fungus</name>
    <name type="synonym">Fusarium verticillioides</name>
    <dbReference type="NCBI Taxonomy" id="334819"/>
    <lineage>
        <taxon>Eukaryota</taxon>
        <taxon>Fungi</taxon>
        <taxon>Dikarya</taxon>
        <taxon>Ascomycota</taxon>
        <taxon>Pezizomycotina</taxon>
        <taxon>Sordariomycetes</taxon>
        <taxon>Hypocreomycetidae</taxon>
        <taxon>Hypocreales</taxon>
        <taxon>Nectriaceae</taxon>
        <taxon>Fusarium</taxon>
        <taxon>Fusarium fujikuroi species complex</taxon>
    </lineage>
</organism>
<dbReference type="InterPro" id="IPR008136">
    <property type="entry name" value="CinA_C"/>
</dbReference>
<evidence type="ECO:0000313" key="2">
    <source>
        <dbReference type="EMBL" id="EWG55993.1"/>
    </source>
</evidence>
<dbReference type="Proteomes" id="UP000009096">
    <property type="component" value="Unassembled WGS sequence"/>
</dbReference>
<gene>
    <name evidence="2" type="ORF">FVEG_14090</name>
</gene>
<reference evidence="2 3" key="2">
    <citation type="journal article" date="2010" name="Nature">
        <title>Comparative genomics reveals mobile pathogenicity chromosomes in Fusarium.</title>
        <authorList>
            <person name="Ma L.J."/>
            <person name="van der Does H.C."/>
            <person name="Borkovich K.A."/>
            <person name="Coleman J.J."/>
            <person name="Daboussi M.J."/>
            <person name="Di Pietro A."/>
            <person name="Dufresne M."/>
            <person name="Freitag M."/>
            <person name="Grabherr M."/>
            <person name="Henrissat B."/>
            <person name="Houterman P.M."/>
            <person name="Kang S."/>
            <person name="Shim W.B."/>
            <person name="Woloshuk C."/>
            <person name="Xie X."/>
            <person name="Xu J.R."/>
            <person name="Antoniw J."/>
            <person name="Baker S.E."/>
            <person name="Bluhm B.H."/>
            <person name="Breakspear A."/>
            <person name="Brown D.W."/>
            <person name="Butchko R.A."/>
            <person name="Chapman S."/>
            <person name="Coulson R."/>
            <person name="Coutinho P.M."/>
            <person name="Danchin E.G."/>
            <person name="Diener A."/>
            <person name="Gale L.R."/>
            <person name="Gardiner D.M."/>
            <person name="Goff S."/>
            <person name="Hammond-Kosack K.E."/>
            <person name="Hilburn K."/>
            <person name="Hua-Van A."/>
            <person name="Jonkers W."/>
            <person name="Kazan K."/>
            <person name="Kodira C.D."/>
            <person name="Koehrsen M."/>
            <person name="Kumar L."/>
            <person name="Lee Y.H."/>
            <person name="Li L."/>
            <person name="Manners J.M."/>
            <person name="Miranda-Saavedra D."/>
            <person name="Mukherjee M."/>
            <person name="Park G."/>
            <person name="Park J."/>
            <person name="Park S.Y."/>
            <person name="Proctor R.H."/>
            <person name="Regev A."/>
            <person name="Ruiz-Roldan M.C."/>
            <person name="Sain D."/>
            <person name="Sakthikumar S."/>
            <person name="Sykes S."/>
            <person name="Schwartz D.C."/>
            <person name="Turgeon B.G."/>
            <person name="Wapinski I."/>
            <person name="Yoder O."/>
            <person name="Young S."/>
            <person name="Zeng Q."/>
            <person name="Zhou S."/>
            <person name="Galagan J."/>
            <person name="Cuomo C.A."/>
            <person name="Kistler H.C."/>
            <person name="Rep M."/>
        </authorList>
    </citation>
    <scope>NUCLEOTIDE SEQUENCE [LARGE SCALE GENOMIC DNA]</scope>
    <source>
        <strain evidence="3">M3125 / FGSC 7600</strain>
    </source>
</reference>
<accession>W7MY28</accession>
<dbReference type="Pfam" id="PF02464">
    <property type="entry name" value="CinA"/>
    <property type="match status" value="1"/>
</dbReference>
<dbReference type="AlphaFoldDB" id="W7MY28"/>
<dbReference type="SUPFAM" id="SSF142433">
    <property type="entry name" value="CinA-like"/>
    <property type="match status" value="1"/>
</dbReference>
<dbReference type="OrthoDB" id="2350783at2759"/>
<protein>
    <recommendedName>
        <fullName evidence="1">CinA C-terminal domain-containing protein</fullName>
    </recommendedName>
</protein>